<keyword evidence="4 8" id="KW-0863">Zinc-finger</keyword>
<dbReference type="InterPro" id="IPR008705">
    <property type="entry name" value="Nanos/Xcar2"/>
</dbReference>
<dbReference type="STRING" id="112268.A0A182WHT7"/>
<dbReference type="PROSITE" id="PS51522">
    <property type="entry name" value="ZF_NANOS"/>
    <property type="match status" value="1"/>
</dbReference>
<dbReference type="InterPro" id="IPR038129">
    <property type="entry name" value="Nanos_sf"/>
</dbReference>
<dbReference type="VEuPathDB" id="VectorBase:AMIN009941"/>
<dbReference type="Pfam" id="PF05741">
    <property type="entry name" value="zf-nanos"/>
    <property type="match status" value="1"/>
</dbReference>
<accession>A0A182WHT7</accession>
<keyword evidence="5" id="KW-0862">Zinc</keyword>
<reference evidence="12" key="1">
    <citation type="submission" date="2013-03" db="EMBL/GenBank/DDBJ databases">
        <title>The Genome Sequence of Anopheles minimus MINIMUS1.</title>
        <authorList>
            <consortium name="The Broad Institute Genomics Platform"/>
            <person name="Neafsey D.E."/>
            <person name="Walton C."/>
            <person name="Walker B."/>
            <person name="Young S.K."/>
            <person name="Zeng Q."/>
            <person name="Gargeya S."/>
            <person name="Fitzgerald M."/>
            <person name="Haas B."/>
            <person name="Abouelleil A."/>
            <person name="Allen A.W."/>
            <person name="Alvarado L."/>
            <person name="Arachchi H.M."/>
            <person name="Berlin A.M."/>
            <person name="Chapman S.B."/>
            <person name="Gainer-Dewar J."/>
            <person name="Goldberg J."/>
            <person name="Griggs A."/>
            <person name="Gujja S."/>
            <person name="Hansen M."/>
            <person name="Howarth C."/>
            <person name="Imamovic A."/>
            <person name="Ireland A."/>
            <person name="Larimer J."/>
            <person name="McCowan C."/>
            <person name="Murphy C."/>
            <person name="Pearson M."/>
            <person name="Poon T.W."/>
            <person name="Priest M."/>
            <person name="Roberts A."/>
            <person name="Saif S."/>
            <person name="Shea T."/>
            <person name="Sisk P."/>
            <person name="Sykes S."/>
            <person name="Wortman J."/>
            <person name="Nusbaum C."/>
            <person name="Birren B."/>
        </authorList>
    </citation>
    <scope>NUCLEOTIDE SEQUENCE [LARGE SCALE GENOMIC DNA]</scope>
    <source>
        <strain evidence="12">MINIMUS1</strain>
    </source>
</reference>
<dbReference type="GO" id="GO:0006417">
    <property type="term" value="P:regulation of translation"/>
    <property type="evidence" value="ECO:0007669"/>
    <property type="project" value="UniProtKB-UniRule"/>
</dbReference>
<keyword evidence="3" id="KW-0479">Metal-binding</keyword>
<dbReference type="GO" id="GO:0008270">
    <property type="term" value="F:zinc ion binding"/>
    <property type="evidence" value="ECO:0007669"/>
    <property type="project" value="UniProtKB-KW"/>
</dbReference>
<evidence type="ECO:0000256" key="1">
    <source>
        <dbReference type="ARBA" id="ARBA00004496"/>
    </source>
</evidence>
<evidence type="ECO:0000259" key="10">
    <source>
        <dbReference type="PROSITE" id="PS51522"/>
    </source>
</evidence>
<dbReference type="GO" id="GO:0003723">
    <property type="term" value="F:RNA binding"/>
    <property type="evidence" value="ECO:0007669"/>
    <property type="project" value="UniProtKB-UniRule"/>
</dbReference>
<evidence type="ECO:0000313" key="12">
    <source>
        <dbReference type="Proteomes" id="UP000075920"/>
    </source>
</evidence>
<sequence>MEESECGETERRDNVDKILAVEGAAKFLQKYPELREFVLNKSSYRFDIHTLIVEAALLSLKPVAEDIQSEFEANGTSSELCEDDESLPEHSQWMSLVGGSGLNVFTADKATKTDEPTNESSECDVFQDITNQSKETCRIRRNRRRTISHMQHCVFCLNNGADKEFYESHSCKDERGNVTCPVLREFVCKLCSATGTNAHTAKYCPLKPIITLQDCLAMEQKWHQQRHRRSGEKSKRMYEQNKPSVGTQSRSRLRF</sequence>
<evidence type="ECO:0000256" key="3">
    <source>
        <dbReference type="ARBA" id="ARBA00022723"/>
    </source>
</evidence>
<feature type="region of interest" description="Disordered" evidence="9">
    <location>
        <begin position="226"/>
        <end position="255"/>
    </location>
</feature>
<comment type="subcellular location">
    <subcellularLocation>
        <location evidence="1">Cytoplasm</location>
    </subcellularLocation>
</comment>
<proteinExistence type="inferred from homology"/>
<evidence type="ECO:0000256" key="6">
    <source>
        <dbReference type="ARBA" id="ARBA00022845"/>
    </source>
</evidence>
<reference evidence="11" key="2">
    <citation type="submission" date="2020-05" db="UniProtKB">
        <authorList>
            <consortium name="EnsemblMetazoa"/>
        </authorList>
    </citation>
    <scope>IDENTIFICATION</scope>
    <source>
        <strain evidence="11">MINIMUS1</strain>
    </source>
</reference>
<evidence type="ECO:0000256" key="9">
    <source>
        <dbReference type="SAM" id="MobiDB-lite"/>
    </source>
</evidence>
<keyword evidence="2" id="KW-0963">Cytoplasm</keyword>
<comment type="similarity">
    <text evidence="8">Belongs to the nanos family.</text>
</comment>
<evidence type="ECO:0000256" key="8">
    <source>
        <dbReference type="PROSITE-ProRule" id="PRU00855"/>
    </source>
</evidence>
<feature type="compositionally biased region" description="Polar residues" evidence="9">
    <location>
        <begin position="241"/>
        <end position="255"/>
    </location>
</feature>
<evidence type="ECO:0000313" key="11">
    <source>
        <dbReference type="EnsemblMetazoa" id="AMIN009941-PA"/>
    </source>
</evidence>
<name>A0A182WHT7_9DIPT</name>
<protein>
    <recommendedName>
        <fullName evidence="10">Nanos-type domain-containing protein</fullName>
    </recommendedName>
</protein>
<dbReference type="Proteomes" id="UP000075920">
    <property type="component" value="Unassembled WGS sequence"/>
</dbReference>
<evidence type="ECO:0000256" key="7">
    <source>
        <dbReference type="ARBA" id="ARBA00022884"/>
    </source>
</evidence>
<keyword evidence="6 8" id="KW-0810">Translation regulation</keyword>
<keyword evidence="12" id="KW-1185">Reference proteome</keyword>
<dbReference type="Gene3D" id="4.10.60.30">
    <property type="entry name" value="Nanos, RNA-binding domain"/>
    <property type="match status" value="1"/>
</dbReference>
<evidence type="ECO:0000256" key="2">
    <source>
        <dbReference type="ARBA" id="ARBA00022490"/>
    </source>
</evidence>
<dbReference type="AlphaFoldDB" id="A0A182WHT7"/>
<evidence type="ECO:0000256" key="4">
    <source>
        <dbReference type="ARBA" id="ARBA00022771"/>
    </source>
</evidence>
<dbReference type="EnsemblMetazoa" id="AMIN009941-RA">
    <property type="protein sequence ID" value="AMIN009941-PA"/>
    <property type="gene ID" value="AMIN009941"/>
</dbReference>
<feature type="domain" description="Nanos-type" evidence="10">
    <location>
        <begin position="152"/>
        <end position="206"/>
    </location>
</feature>
<dbReference type="InterPro" id="IPR024161">
    <property type="entry name" value="Znf_nanos-typ"/>
</dbReference>
<keyword evidence="7 8" id="KW-0694">RNA-binding</keyword>
<organism evidence="11 12">
    <name type="scientific">Anopheles minimus</name>
    <dbReference type="NCBI Taxonomy" id="112268"/>
    <lineage>
        <taxon>Eukaryota</taxon>
        <taxon>Metazoa</taxon>
        <taxon>Ecdysozoa</taxon>
        <taxon>Arthropoda</taxon>
        <taxon>Hexapoda</taxon>
        <taxon>Insecta</taxon>
        <taxon>Pterygota</taxon>
        <taxon>Neoptera</taxon>
        <taxon>Endopterygota</taxon>
        <taxon>Diptera</taxon>
        <taxon>Nematocera</taxon>
        <taxon>Culicoidea</taxon>
        <taxon>Culicidae</taxon>
        <taxon>Anophelinae</taxon>
        <taxon>Anopheles</taxon>
    </lineage>
</organism>
<dbReference type="GO" id="GO:0005737">
    <property type="term" value="C:cytoplasm"/>
    <property type="evidence" value="ECO:0007669"/>
    <property type="project" value="UniProtKB-SubCell"/>
</dbReference>
<evidence type="ECO:0000256" key="5">
    <source>
        <dbReference type="ARBA" id="ARBA00022833"/>
    </source>
</evidence>
<dbReference type="PANTHER" id="PTHR12887">
    <property type="entry name" value="NANOS PROTEIN"/>
    <property type="match status" value="1"/>
</dbReference>